<protein>
    <submittedName>
        <fullName evidence="1">Uncharacterized protein</fullName>
    </submittedName>
</protein>
<keyword evidence="2" id="KW-1185">Reference proteome</keyword>
<gene>
    <name evidence="1" type="ORF">GCM10010319_04010</name>
</gene>
<dbReference type="RefSeq" id="WP_344115356.1">
    <property type="nucleotide sequence ID" value="NZ_BAAABW010000001.1"/>
</dbReference>
<dbReference type="EMBL" id="BAAABW010000001">
    <property type="protein sequence ID" value="GAA0331236.1"/>
    <property type="molecule type" value="Genomic_DNA"/>
</dbReference>
<comment type="caution">
    <text evidence="1">The sequence shown here is derived from an EMBL/GenBank/DDBJ whole genome shotgun (WGS) entry which is preliminary data.</text>
</comment>
<evidence type="ECO:0000313" key="2">
    <source>
        <dbReference type="Proteomes" id="UP001500063"/>
    </source>
</evidence>
<organism evidence="1 2">
    <name type="scientific">Streptomyces blastmyceticus</name>
    <dbReference type="NCBI Taxonomy" id="68180"/>
    <lineage>
        <taxon>Bacteria</taxon>
        <taxon>Bacillati</taxon>
        <taxon>Actinomycetota</taxon>
        <taxon>Actinomycetes</taxon>
        <taxon>Kitasatosporales</taxon>
        <taxon>Streptomycetaceae</taxon>
        <taxon>Streptomyces</taxon>
    </lineage>
</organism>
<name>A0ABN0WAV4_9ACTN</name>
<dbReference type="Proteomes" id="UP001500063">
    <property type="component" value="Unassembled WGS sequence"/>
</dbReference>
<sequence>MKDSDDLGYTPDVRDVESVRGEANQLSSSLLDVIALKGDVTQPGPGVAVCGDRDADKFYKIHHPWSLRGVPFEEMSHAMERLKAELPKRGWKVVKYGPDSSPSRSLELIANSTERKFSVNVSLYDGSKAGSSEASSAKEDLLMVDLVSACFRVPEGKTAGY</sequence>
<accession>A0ABN0WAV4</accession>
<proteinExistence type="predicted"/>
<reference evidence="1 2" key="1">
    <citation type="journal article" date="2019" name="Int. J. Syst. Evol. Microbiol.">
        <title>The Global Catalogue of Microorganisms (GCM) 10K type strain sequencing project: providing services to taxonomists for standard genome sequencing and annotation.</title>
        <authorList>
            <consortium name="The Broad Institute Genomics Platform"/>
            <consortium name="The Broad Institute Genome Sequencing Center for Infectious Disease"/>
            <person name="Wu L."/>
            <person name="Ma J."/>
        </authorList>
    </citation>
    <scope>NUCLEOTIDE SEQUENCE [LARGE SCALE GENOMIC DNA]</scope>
    <source>
        <strain evidence="1 2">JCM 4565</strain>
    </source>
</reference>
<evidence type="ECO:0000313" key="1">
    <source>
        <dbReference type="EMBL" id="GAA0331236.1"/>
    </source>
</evidence>